<dbReference type="KEGG" id="sdu:111217233"/>
<dbReference type="RefSeq" id="XP_022594731.1">
    <property type="nucleotide sequence ID" value="XM_022739010.1"/>
</dbReference>
<evidence type="ECO:0000256" key="2">
    <source>
        <dbReference type="ARBA" id="ARBA00022692"/>
    </source>
</evidence>
<keyword evidence="14" id="KW-1185">Reference proteome</keyword>
<name>A0A3B4VDI4_SERDU</name>
<evidence type="ECO:0000256" key="10">
    <source>
        <dbReference type="SAM" id="Phobius"/>
    </source>
</evidence>
<dbReference type="PANTHER" id="PTHR23037">
    <property type="entry name" value="CYTOKINE RECEPTOR"/>
    <property type="match status" value="1"/>
</dbReference>
<feature type="region of interest" description="Disordered" evidence="9">
    <location>
        <begin position="295"/>
        <end position="341"/>
    </location>
</feature>
<dbReference type="GeneID" id="111217233"/>
<dbReference type="InterPro" id="IPR048651">
    <property type="entry name" value="CRLF2-like_D1"/>
</dbReference>
<dbReference type="InterPro" id="IPR013783">
    <property type="entry name" value="Ig-like_fold"/>
</dbReference>
<proteinExistence type="predicted"/>
<dbReference type="CTD" id="3561"/>
<organism evidence="13 14">
    <name type="scientific">Seriola dumerili</name>
    <name type="common">Greater amberjack</name>
    <name type="synonym">Caranx dumerili</name>
    <dbReference type="NCBI Taxonomy" id="41447"/>
    <lineage>
        <taxon>Eukaryota</taxon>
        <taxon>Metazoa</taxon>
        <taxon>Chordata</taxon>
        <taxon>Craniata</taxon>
        <taxon>Vertebrata</taxon>
        <taxon>Euteleostomi</taxon>
        <taxon>Actinopterygii</taxon>
        <taxon>Neopterygii</taxon>
        <taxon>Teleostei</taxon>
        <taxon>Neoteleostei</taxon>
        <taxon>Acanthomorphata</taxon>
        <taxon>Carangaria</taxon>
        <taxon>Carangiformes</taxon>
        <taxon>Carangidae</taxon>
        <taxon>Seriola</taxon>
    </lineage>
</organism>
<keyword evidence="2 10" id="KW-0812">Transmembrane</keyword>
<dbReference type="Gene3D" id="2.60.40.10">
    <property type="entry name" value="Immunoglobulins"/>
    <property type="match status" value="2"/>
</dbReference>
<dbReference type="PROSITE" id="PS50853">
    <property type="entry name" value="FN3"/>
    <property type="match status" value="1"/>
</dbReference>
<dbReference type="OMA" id="TAGCWLQ"/>
<evidence type="ECO:0000313" key="13">
    <source>
        <dbReference type="Ensembl" id="ENSSDUP00000028918.1"/>
    </source>
</evidence>
<evidence type="ECO:0000256" key="4">
    <source>
        <dbReference type="ARBA" id="ARBA00022989"/>
    </source>
</evidence>
<dbReference type="Ensembl" id="ENSSDUT00000029411.1">
    <property type="protein sequence ID" value="ENSSDUP00000028918.1"/>
    <property type="gene ID" value="ENSSDUG00000020860.1"/>
</dbReference>
<dbReference type="GeneTree" id="ENSGT00940000164309"/>
<dbReference type="Proteomes" id="UP000261420">
    <property type="component" value="Unplaced"/>
</dbReference>
<dbReference type="SUPFAM" id="SSF49265">
    <property type="entry name" value="Fibronectin type III"/>
    <property type="match status" value="2"/>
</dbReference>
<keyword evidence="3 11" id="KW-0732">Signal</keyword>
<dbReference type="Pfam" id="PF21604">
    <property type="entry name" value="CRLF2_D1"/>
    <property type="match status" value="1"/>
</dbReference>
<feature type="domain" description="Fibronectin type-III" evidence="12">
    <location>
        <begin position="114"/>
        <end position="211"/>
    </location>
</feature>
<dbReference type="STRING" id="41447.ENSSDUP00000028918"/>
<evidence type="ECO:0000256" key="5">
    <source>
        <dbReference type="ARBA" id="ARBA00023136"/>
    </source>
</evidence>
<evidence type="ECO:0000313" key="14">
    <source>
        <dbReference type="Proteomes" id="UP000261420"/>
    </source>
</evidence>
<accession>A0A3B4VDI4</accession>
<evidence type="ECO:0000256" key="9">
    <source>
        <dbReference type="SAM" id="MobiDB-lite"/>
    </source>
</evidence>
<protein>
    <submittedName>
        <fullName evidence="13">Interleukin 2 receptor subunit gamma</fullName>
    </submittedName>
</protein>
<dbReference type="InterPro" id="IPR003961">
    <property type="entry name" value="FN3_dom"/>
</dbReference>
<feature type="transmembrane region" description="Helical" evidence="10">
    <location>
        <begin position="218"/>
        <end position="239"/>
    </location>
</feature>
<feature type="signal peptide" evidence="11">
    <location>
        <begin position="1"/>
        <end position="17"/>
    </location>
</feature>
<keyword evidence="6" id="KW-1015">Disulfide bond</keyword>
<dbReference type="GO" id="GO:0004896">
    <property type="term" value="F:cytokine receptor activity"/>
    <property type="evidence" value="ECO:0007669"/>
    <property type="project" value="TreeGrafter"/>
</dbReference>
<evidence type="ECO:0000256" key="3">
    <source>
        <dbReference type="ARBA" id="ARBA00022729"/>
    </source>
</evidence>
<evidence type="ECO:0000256" key="11">
    <source>
        <dbReference type="SAM" id="SignalP"/>
    </source>
</evidence>
<keyword evidence="8" id="KW-0325">Glycoprotein</keyword>
<evidence type="ECO:0000256" key="7">
    <source>
        <dbReference type="ARBA" id="ARBA00023170"/>
    </source>
</evidence>
<dbReference type="FunFam" id="2.60.40.10:FF:000754">
    <property type="entry name" value="Cytokine receptor common subunit gamma"/>
    <property type="match status" value="1"/>
</dbReference>
<evidence type="ECO:0000256" key="6">
    <source>
        <dbReference type="ARBA" id="ARBA00023157"/>
    </source>
</evidence>
<keyword evidence="5 10" id="KW-0472">Membrane</keyword>
<reference evidence="13" key="1">
    <citation type="submission" date="2025-08" db="UniProtKB">
        <authorList>
            <consortium name="Ensembl"/>
        </authorList>
    </citation>
    <scope>IDENTIFICATION</scope>
</reference>
<dbReference type="PANTHER" id="PTHR23037:SF35">
    <property type="entry name" value="FIBRONECTIN TYPE-III DOMAIN-CONTAINING PROTEIN"/>
    <property type="match status" value="1"/>
</dbReference>
<dbReference type="AlphaFoldDB" id="A0A3B4VDI4"/>
<reference evidence="13" key="2">
    <citation type="submission" date="2025-09" db="UniProtKB">
        <authorList>
            <consortium name="Ensembl"/>
        </authorList>
    </citation>
    <scope>IDENTIFICATION</scope>
</reference>
<dbReference type="GO" id="GO:0009897">
    <property type="term" value="C:external side of plasma membrane"/>
    <property type="evidence" value="ECO:0007669"/>
    <property type="project" value="TreeGrafter"/>
</dbReference>
<feature type="compositionally biased region" description="Polar residues" evidence="9">
    <location>
        <begin position="324"/>
        <end position="341"/>
    </location>
</feature>
<evidence type="ECO:0000259" key="12">
    <source>
        <dbReference type="PROSITE" id="PS50853"/>
    </source>
</evidence>
<keyword evidence="4 10" id="KW-1133">Transmembrane helix</keyword>
<sequence length="341" mass="38768">MSTGLLLLLCLTGYVFAKEPPDVDCLVVHLKYVSCSWNKQGAPELNYTFQSKFITEKEFRNCTTYMSENSINIGCDQPYDERSKRFIEFSTKLAHGNKTYTKDHHLKDKVQLYPPVNLTVENGSDFNLWFYWNQTYSGCVESEVRFRTNNKKWESNRIITGRQNFCINLPSSSSQYELQVRSRIGSNCGESLFWSNWSEPVVWGSNNSTDTNQINMSVWTPFLYVVGAFTLVLLVTMLLHHERLRIIPIPVPKPSPVFNDIEDWLQFSKGLKGNFKASYNEHACPVREYCPVSESDSESSDGSTFSVTTDQTDCSIPGNESEDQSTPCSSSTSAILVSSQE</sequence>
<comment type="subcellular location">
    <subcellularLocation>
        <location evidence="1">Membrane</location>
        <topology evidence="1">Single-pass type I membrane protein</topology>
    </subcellularLocation>
</comment>
<evidence type="ECO:0000256" key="8">
    <source>
        <dbReference type="ARBA" id="ARBA00023180"/>
    </source>
</evidence>
<dbReference type="InterPro" id="IPR036116">
    <property type="entry name" value="FN3_sf"/>
</dbReference>
<keyword evidence="7" id="KW-0675">Receptor</keyword>
<feature type="chain" id="PRO_5017390682" evidence="11">
    <location>
        <begin position="18"/>
        <end position="341"/>
    </location>
</feature>
<evidence type="ECO:0000256" key="1">
    <source>
        <dbReference type="ARBA" id="ARBA00004479"/>
    </source>
</evidence>